<evidence type="ECO:0000256" key="5">
    <source>
        <dbReference type="ARBA" id="ARBA00023242"/>
    </source>
</evidence>
<dbReference type="Gene3D" id="4.10.240.10">
    <property type="entry name" value="Zn(2)-C6 fungal-type DNA-binding domain"/>
    <property type="match status" value="1"/>
</dbReference>
<evidence type="ECO:0000313" key="9">
    <source>
        <dbReference type="EMBL" id="KEF60753.1"/>
    </source>
</evidence>
<evidence type="ECO:0000256" key="6">
    <source>
        <dbReference type="SAM" id="MobiDB-lite"/>
    </source>
</evidence>
<dbReference type="GO" id="GO:0008270">
    <property type="term" value="F:zinc ion binding"/>
    <property type="evidence" value="ECO:0007669"/>
    <property type="project" value="InterPro"/>
</dbReference>
<keyword evidence="7" id="KW-1133">Transmembrane helix</keyword>
<dbReference type="InterPro" id="IPR050987">
    <property type="entry name" value="AtrR-like"/>
</dbReference>
<dbReference type="RefSeq" id="XP_013263343.1">
    <property type="nucleotide sequence ID" value="XM_013407889.1"/>
</dbReference>
<feature type="transmembrane region" description="Helical" evidence="7">
    <location>
        <begin position="303"/>
        <end position="326"/>
    </location>
</feature>
<dbReference type="Pfam" id="PF00172">
    <property type="entry name" value="Zn_clus"/>
    <property type="match status" value="1"/>
</dbReference>
<feature type="region of interest" description="Disordered" evidence="6">
    <location>
        <begin position="99"/>
        <end position="150"/>
    </location>
</feature>
<evidence type="ECO:0000256" key="7">
    <source>
        <dbReference type="SAM" id="Phobius"/>
    </source>
</evidence>
<keyword evidence="1" id="KW-0479">Metal-binding</keyword>
<organism evidence="9 10">
    <name type="scientific">Exophiala aquamarina CBS 119918</name>
    <dbReference type="NCBI Taxonomy" id="1182545"/>
    <lineage>
        <taxon>Eukaryota</taxon>
        <taxon>Fungi</taxon>
        <taxon>Dikarya</taxon>
        <taxon>Ascomycota</taxon>
        <taxon>Pezizomycotina</taxon>
        <taxon>Eurotiomycetes</taxon>
        <taxon>Chaetothyriomycetidae</taxon>
        <taxon>Chaetothyriales</taxon>
        <taxon>Herpotrichiellaceae</taxon>
        <taxon>Exophiala</taxon>
    </lineage>
</organism>
<evidence type="ECO:0000259" key="8">
    <source>
        <dbReference type="SMART" id="SM00906"/>
    </source>
</evidence>
<comment type="caution">
    <text evidence="9">The sequence shown here is derived from an EMBL/GenBank/DDBJ whole genome shotgun (WGS) entry which is preliminary data.</text>
</comment>
<evidence type="ECO:0000256" key="4">
    <source>
        <dbReference type="ARBA" id="ARBA00023163"/>
    </source>
</evidence>
<evidence type="ECO:0000313" key="10">
    <source>
        <dbReference type="Proteomes" id="UP000027920"/>
    </source>
</evidence>
<dbReference type="AlphaFoldDB" id="A0A072PN48"/>
<dbReference type="InterPro" id="IPR036864">
    <property type="entry name" value="Zn2-C6_fun-type_DNA-bd_sf"/>
</dbReference>
<dbReference type="InterPro" id="IPR007219">
    <property type="entry name" value="XnlR_reg_dom"/>
</dbReference>
<keyword evidence="5" id="KW-0539">Nucleus</keyword>
<dbReference type="SMART" id="SM00906">
    <property type="entry name" value="Fungal_trans"/>
    <property type="match status" value="1"/>
</dbReference>
<feature type="domain" description="Xylanolytic transcriptional activator regulatory" evidence="8">
    <location>
        <begin position="335"/>
        <end position="419"/>
    </location>
</feature>
<keyword evidence="4" id="KW-0804">Transcription</keyword>
<dbReference type="EMBL" id="AMGV01000002">
    <property type="protein sequence ID" value="KEF60753.1"/>
    <property type="molecule type" value="Genomic_DNA"/>
</dbReference>
<evidence type="ECO:0000256" key="1">
    <source>
        <dbReference type="ARBA" id="ARBA00022723"/>
    </source>
</evidence>
<reference evidence="9 10" key="1">
    <citation type="submission" date="2013-03" db="EMBL/GenBank/DDBJ databases">
        <title>The Genome Sequence of Exophiala aquamarina CBS 119918.</title>
        <authorList>
            <consortium name="The Broad Institute Genomics Platform"/>
            <person name="Cuomo C."/>
            <person name="de Hoog S."/>
            <person name="Gorbushina A."/>
            <person name="Walker B."/>
            <person name="Young S.K."/>
            <person name="Zeng Q."/>
            <person name="Gargeya S."/>
            <person name="Fitzgerald M."/>
            <person name="Haas B."/>
            <person name="Abouelleil A."/>
            <person name="Allen A.W."/>
            <person name="Alvarado L."/>
            <person name="Arachchi H.M."/>
            <person name="Berlin A.M."/>
            <person name="Chapman S.B."/>
            <person name="Gainer-Dewar J."/>
            <person name="Goldberg J."/>
            <person name="Griggs A."/>
            <person name="Gujja S."/>
            <person name="Hansen M."/>
            <person name="Howarth C."/>
            <person name="Imamovic A."/>
            <person name="Ireland A."/>
            <person name="Larimer J."/>
            <person name="McCowan C."/>
            <person name="Murphy C."/>
            <person name="Pearson M."/>
            <person name="Poon T.W."/>
            <person name="Priest M."/>
            <person name="Roberts A."/>
            <person name="Saif S."/>
            <person name="Shea T."/>
            <person name="Sisk P."/>
            <person name="Sykes S."/>
            <person name="Wortman J."/>
            <person name="Nusbaum C."/>
            <person name="Birren B."/>
        </authorList>
    </citation>
    <scope>NUCLEOTIDE SEQUENCE [LARGE SCALE GENOMIC DNA]</scope>
    <source>
        <strain evidence="9 10">CBS 119918</strain>
    </source>
</reference>
<dbReference type="GO" id="GO:0003677">
    <property type="term" value="F:DNA binding"/>
    <property type="evidence" value="ECO:0007669"/>
    <property type="project" value="UniProtKB-KW"/>
</dbReference>
<dbReference type="STRING" id="1182545.A0A072PN48"/>
<feature type="compositionally biased region" description="Basic and acidic residues" evidence="6">
    <location>
        <begin position="24"/>
        <end position="39"/>
    </location>
</feature>
<protein>
    <recommendedName>
        <fullName evidence="8">Xylanolytic transcriptional activator regulatory domain-containing protein</fullName>
    </recommendedName>
</protein>
<dbReference type="HOGENOM" id="CLU_044735_0_0_1"/>
<evidence type="ECO:0000256" key="2">
    <source>
        <dbReference type="ARBA" id="ARBA00023015"/>
    </source>
</evidence>
<name>A0A072PN48_9EURO</name>
<dbReference type="Pfam" id="PF04082">
    <property type="entry name" value="Fungal_trans"/>
    <property type="match status" value="1"/>
</dbReference>
<sequence length="481" mass="53732">MKCDAEQPSCRNCQKRSIQCVTTDLRRPERSGQRTEPKGRRANRTTTPILSSIPHPKTDEDYNPLTIQLGTRSTTPPPSPTSHLLAQIEHDRAIPSIFTTPFQNGDQHTRRSRRTAHSSLDSTTKVPPVSPTNVRGDMTSEPGLSPQNSGLLVVTDKSRSRLQIVGSGSSVYVMAHWLDLFFAKRDYWRPIYPFFQQGLAYSIEVPLPFLNSLPSLPPPSKAAEYFSSFFSQLYPIYPIIDLLSLEQSIGLLGPKLDQQQQRLAPTDYPALACLYAVFSIAADELKGRPTSSGAIYLEGAYSLYAHLVALPYVASVQALLLLAIVLRHRNKDGASLGTLGQAIRIAQSIGLHQYMPTTSVIGSNSGGSTVDVSGVTDLHSRIWWTAYILERAMELETGRPSAIRDSECDQIRPAPVMTQQRHIPSFDYFGSLIQLAQIQTQIIELFYTSKQRRETKELLHEMGRLDRALLEWAARFPEEIR</sequence>
<dbReference type="CDD" id="cd00067">
    <property type="entry name" value="GAL4"/>
    <property type="match status" value="1"/>
</dbReference>
<dbReference type="CDD" id="cd12148">
    <property type="entry name" value="fungal_TF_MHR"/>
    <property type="match status" value="1"/>
</dbReference>
<dbReference type="GO" id="GO:0000981">
    <property type="term" value="F:DNA-binding transcription factor activity, RNA polymerase II-specific"/>
    <property type="evidence" value="ECO:0007669"/>
    <property type="project" value="InterPro"/>
</dbReference>
<dbReference type="InterPro" id="IPR001138">
    <property type="entry name" value="Zn2Cys6_DnaBD"/>
</dbReference>
<dbReference type="PANTHER" id="PTHR46910:SF1">
    <property type="entry name" value="MISCELLANEOUS ZN(II)2CYS6 TRANSCRIPTION FACTOR (EUROFUNG)-RELATED"/>
    <property type="match status" value="1"/>
</dbReference>
<keyword evidence="7" id="KW-0812">Transmembrane</keyword>
<feature type="region of interest" description="Disordered" evidence="6">
    <location>
        <begin position="24"/>
        <end position="62"/>
    </location>
</feature>
<dbReference type="OrthoDB" id="4160628at2759"/>
<evidence type="ECO:0000256" key="3">
    <source>
        <dbReference type="ARBA" id="ARBA00023125"/>
    </source>
</evidence>
<keyword evidence="2" id="KW-0805">Transcription regulation</keyword>
<keyword evidence="10" id="KW-1185">Reference proteome</keyword>
<proteinExistence type="predicted"/>
<keyword evidence="7" id="KW-0472">Membrane</keyword>
<dbReference type="PANTHER" id="PTHR46910">
    <property type="entry name" value="TRANSCRIPTION FACTOR PDR1"/>
    <property type="match status" value="1"/>
</dbReference>
<dbReference type="Proteomes" id="UP000027920">
    <property type="component" value="Unassembled WGS sequence"/>
</dbReference>
<dbReference type="GeneID" id="25277259"/>
<keyword evidence="3" id="KW-0238">DNA-binding</keyword>
<dbReference type="GO" id="GO:0006351">
    <property type="term" value="P:DNA-templated transcription"/>
    <property type="evidence" value="ECO:0007669"/>
    <property type="project" value="InterPro"/>
</dbReference>
<dbReference type="VEuPathDB" id="FungiDB:A1O9_02314"/>
<gene>
    <name evidence="9" type="ORF">A1O9_02314</name>
</gene>
<accession>A0A072PN48</accession>